<accession>R1GBG1</accession>
<comment type="caution">
    <text evidence="2">The sequence shown here is derived from an EMBL/GenBank/DDBJ whole genome shotgun (WGS) entry which is preliminary data.</text>
</comment>
<reference evidence="2 3" key="1">
    <citation type="submission" date="2013-02" db="EMBL/GenBank/DDBJ databases">
        <title>Draft genome sequence of Amycolatopsis vancoresmycina strain DSM 44592T.</title>
        <authorList>
            <person name="Kumar S."/>
            <person name="Kaur N."/>
            <person name="Kaur C."/>
            <person name="Raghava G.P.S."/>
            <person name="Mayilraj S."/>
        </authorList>
    </citation>
    <scope>NUCLEOTIDE SEQUENCE [LARGE SCALE GENOMIC DNA]</scope>
    <source>
        <strain evidence="2 3">DSM 44592</strain>
    </source>
</reference>
<proteinExistence type="predicted"/>
<dbReference type="Proteomes" id="UP000014139">
    <property type="component" value="Unassembled WGS sequence"/>
</dbReference>
<dbReference type="EMBL" id="AOUO01000117">
    <property type="protein sequence ID" value="EOD68717.1"/>
    <property type="molecule type" value="Genomic_DNA"/>
</dbReference>
<evidence type="ECO:0000256" key="1">
    <source>
        <dbReference type="SAM" id="MobiDB-lite"/>
    </source>
</evidence>
<dbReference type="AlphaFoldDB" id="R1GBG1"/>
<evidence type="ECO:0000313" key="3">
    <source>
        <dbReference type="Proteomes" id="UP000014139"/>
    </source>
</evidence>
<evidence type="ECO:0000313" key="2">
    <source>
        <dbReference type="EMBL" id="EOD68717.1"/>
    </source>
</evidence>
<name>R1GBG1_9PSEU</name>
<feature type="non-terminal residue" evidence="2">
    <location>
        <position position="105"/>
    </location>
</feature>
<sequence>MEHDFVDEPRLEGRGQDAAAHEPDVLAAGRLAGRARARGADRVQRRGQDVLAQQRFQRFRQQRRLVGQDGEVELEVDAGAAGLGERGFGRRLRRADERAAADLAD</sequence>
<feature type="region of interest" description="Disordered" evidence="1">
    <location>
        <begin position="1"/>
        <end position="22"/>
    </location>
</feature>
<keyword evidence="3" id="KW-1185">Reference proteome</keyword>
<gene>
    <name evidence="2" type="ORF">H480_09658</name>
</gene>
<protein>
    <submittedName>
        <fullName evidence="2">Uncharacterized protein</fullName>
    </submittedName>
</protein>
<organism evidence="2 3">
    <name type="scientific">Amycolatopsis vancoresmycina DSM 44592</name>
    <dbReference type="NCBI Taxonomy" id="1292037"/>
    <lineage>
        <taxon>Bacteria</taxon>
        <taxon>Bacillati</taxon>
        <taxon>Actinomycetota</taxon>
        <taxon>Actinomycetes</taxon>
        <taxon>Pseudonocardiales</taxon>
        <taxon>Pseudonocardiaceae</taxon>
        <taxon>Amycolatopsis</taxon>
    </lineage>
</organism>